<dbReference type="Pfam" id="PF05239">
    <property type="entry name" value="PRC"/>
    <property type="match status" value="1"/>
</dbReference>
<dbReference type="PANTHER" id="PTHR38137">
    <property type="entry name" value="PRC-BARREL DOMAIN PROTEIN"/>
    <property type="match status" value="1"/>
</dbReference>
<name>F2KQQ4_ARCVS</name>
<dbReference type="InterPro" id="IPR027275">
    <property type="entry name" value="PRC-brl_dom"/>
</dbReference>
<dbReference type="SUPFAM" id="SSF50346">
    <property type="entry name" value="PRC-barrel domain"/>
    <property type="match status" value="1"/>
</dbReference>
<dbReference type="STRING" id="693661.Arcve_0595"/>
<dbReference type="Proteomes" id="UP000008136">
    <property type="component" value="Chromosome"/>
</dbReference>
<dbReference type="GeneID" id="10393691"/>
<dbReference type="AlphaFoldDB" id="F2KQQ4"/>
<feature type="domain" description="PRC-barrel" evidence="1">
    <location>
        <begin position="4"/>
        <end position="75"/>
    </location>
</feature>
<dbReference type="PANTHER" id="PTHR38137:SF1">
    <property type="entry name" value="PRC-BARREL DOMAIN-CONTAINING PROTEIN"/>
    <property type="match status" value="1"/>
</dbReference>
<dbReference type="OrthoDB" id="68960at2157"/>
<dbReference type="Gene3D" id="2.30.30.240">
    <property type="entry name" value="PRC-barrel domain"/>
    <property type="match status" value="1"/>
</dbReference>
<keyword evidence="3" id="KW-1185">Reference proteome</keyword>
<dbReference type="RefSeq" id="WP_013683290.1">
    <property type="nucleotide sequence ID" value="NC_015320.1"/>
</dbReference>
<sequence length="92" mass="10550">MISEISTLFGLRVYTDEGRYVGRVDDVVIDLERRQIRGLALGDFNRSLIDSRAPGIIIPYRLVKSVGDIVIVKDIFKFKKERKKEEPQVVEA</sequence>
<dbReference type="eggNOG" id="arCOG02155">
    <property type="taxonomic scope" value="Archaea"/>
</dbReference>
<dbReference type="HOGENOM" id="CLU_170070_0_0_2"/>
<organism evidence="2 3">
    <name type="scientific">Archaeoglobus veneficus (strain DSM 11195 / SNP6)</name>
    <dbReference type="NCBI Taxonomy" id="693661"/>
    <lineage>
        <taxon>Archaea</taxon>
        <taxon>Methanobacteriati</taxon>
        <taxon>Methanobacteriota</taxon>
        <taxon>Archaeoglobi</taxon>
        <taxon>Archaeoglobales</taxon>
        <taxon>Archaeoglobaceae</taxon>
        <taxon>Archaeoglobus</taxon>
    </lineage>
</organism>
<accession>F2KQQ4</accession>
<gene>
    <name evidence="2" type="ordered locus">Arcve_0595</name>
</gene>
<evidence type="ECO:0000313" key="3">
    <source>
        <dbReference type="Proteomes" id="UP000008136"/>
    </source>
</evidence>
<proteinExistence type="predicted"/>
<dbReference type="EMBL" id="CP002588">
    <property type="protein sequence ID" value="AEA46616.1"/>
    <property type="molecule type" value="Genomic_DNA"/>
</dbReference>
<evidence type="ECO:0000259" key="1">
    <source>
        <dbReference type="Pfam" id="PF05239"/>
    </source>
</evidence>
<reference evidence="2 3" key="1">
    <citation type="submission" date="2011-03" db="EMBL/GenBank/DDBJ databases">
        <title>The complete genome of Archaeoglobus veneficus SNP6.</title>
        <authorList>
            <consortium name="US DOE Joint Genome Institute (JGI-PGF)"/>
            <person name="Lucas S."/>
            <person name="Copeland A."/>
            <person name="Lapidus A."/>
            <person name="Bruce D."/>
            <person name="Goodwin L."/>
            <person name="Pitluck S."/>
            <person name="Kyrpides N."/>
            <person name="Mavromatis K."/>
            <person name="Pagani I."/>
            <person name="Ivanova N."/>
            <person name="Mikhailova N."/>
            <person name="Lu M."/>
            <person name="Detter J.C."/>
            <person name="Tapia R."/>
            <person name="Han C."/>
            <person name="Land M."/>
            <person name="Hauser L."/>
            <person name="Markowitz V."/>
            <person name="Cheng J.-F."/>
            <person name="Hugenholtz P."/>
            <person name="Woyke T."/>
            <person name="Wu D."/>
            <person name="Spring S."/>
            <person name="Brambilla E."/>
            <person name="Klenk H.-P."/>
            <person name="Eisen J.A."/>
        </authorList>
    </citation>
    <scope>NUCLEOTIDE SEQUENCE [LARGE SCALE GENOMIC DNA]</scope>
    <source>
        <strain>SNP6</strain>
    </source>
</reference>
<evidence type="ECO:0000313" key="2">
    <source>
        <dbReference type="EMBL" id="AEA46616.1"/>
    </source>
</evidence>
<dbReference type="KEGG" id="ave:Arcve_0595"/>
<protein>
    <submittedName>
        <fullName evidence="2">PRC-barrel domain protein</fullName>
    </submittedName>
</protein>
<dbReference type="InterPro" id="IPR011033">
    <property type="entry name" value="PRC_barrel-like_sf"/>
</dbReference>